<dbReference type="HAMAP" id="MF_00186">
    <property type="entry name" value="Glycerol_kin"/>
    <property type="match status" value="1"/>
</dbReference>
<feature type="binding site" evidence="9">
    <location>
        <position position="310"/>
    </location>
    <ligand>
        <name>ATP</name>
        <dbReference type="ChEBI" id="CHEBI:30616"/>
    </ligand>
</feature>
<dbReference type="Pfam" id="PF00370">
    <property type="entry name" value="FGGY_N"/>
    <property type="match status" value="1"/>
</dbReference>
<dbReference type="InterPro" id="IPR000577">
    <property type="entry name" value="Carb_kinase_FGGY"/>
</dbReference>
<evidence type="ECO:0000313" key="13">
    <source>
        <dbReference type="EMBL" id="RYU93263.1"/>
    </source>
</evidence>
<feature type="binding site" evidence="9">
    <location>
        <position position="245"/>
    </location>
    <ligand>
        <name>glycerol</name>
        <dbReference type="ChEBI" id="CHEBI:17754"/>
    </ligand>
</feature>
<dbReference type="GO" id="GO:0006072">
    <property type="term" value="P:glycerol-3-phosphate metabolic process"/>
    <property type="evidence" value="ECO:0007669"/>
    <property type="project" value="InterPro"/>
</dbReference>
<feature type="binding site" evidence="9">
    <location>
        <position position="81"/>
    </location>
    <ligand>
        <name>glycerol</name>
        <dbReference type="ChEBI" id="CHEBI:17754"/>
    </ligand>
</feature>
<dbReference type="RefSeq" id="WP_130023595.1">
    <property type="nucleotide sequence ID" value="NZ_SEWF01000050.1"/>
</dbReference>
<feature type="binding site" evidence="9">
    <location>
        <position position="11"/>
    </location>
    <ligand>
        <name>ADP</name>
        <dbReference type="ChEBI" id="CHEBI:456216"/>
    </ligand>
</feature>
<dbReference type="SUPFAM" id="SSF53067">
    <property type="entry name" value="Actin-like ATPase domain"/>
    <property type="match status" value="2"/>
</dbReference>
<feature type="binding site" evidence="9">
    <location>
        <position position="12"/>
    </location>
    <ligand>
        <name>ATP</name>
        <dbReference type="ChEBI" id="CHEBI:30616"/>
    </ligand>
</feature>
<feature type="binding site" evidence="9">
    <location>
        <position position="310"/>
    </location>
    <ligand>
        <name>ADP</name>
        <dbReference type="ChEBI" id="CHEBI:456216"/>
    </ligand>
</feature>
<evidence type="ECO:0000256" key="1">
    <source>
        <dbReference type="ARBA" id="ARBA00005190"/>
    </source>
</evidence>
<organism evidence="13 14">
    <name type="scientific">Emticicia agri</name>
    <dbReference type="NCBI Taxonomy" id="2492393"/>
    <lineage>
        <taxon>Bacteria</taxon>
        <taxon>Pseudomonadati</taxon>
        <taxon>Bacteroidota</taxon>
        <taxon>Cytophagia</taxon>
        <taxon>Cytophagales</taxon>
        <taxon>Leadbetterellaceae</taxon>
        <taxon>Emticicia</taxon>
    </lineage>
</organism>
<dbReference type="GO" id="GO:0004370">
    <property type="term" value="F:glycerol kinase activity"/>
    <property type="evidence" value="ECO:0007669"/>
    <property type="project" value="UniProtKB-UniRule"/>
</dbReference>
<evidence type="ECO:0000256" key="10">
    <source>
        <dbReference type="RuleBase" id="RU003733"/>
    </source>
</evidence>
<evidence type="ECO:0000259" key="11">
    <source>
        <dbReference type="Pfam" id="PF00370"/>
    </source>
</evidence>
<comment type="caution">
    <text evidence="13">The sequence shown here is derived from an EMBL/GenBank/DDBJ whole genome shotgun (WGS) entry which is preliminary data.</text>
</comment>
<dbReference type="FunFam" id="3.30.420.40:FF:000007">
    <property type="entry name" value="Glycerol kinase"/>
    <property type="match status" value="1"/>
</dbReference>
<feature type="binding site" evidence="9">
    <location>
        <position position="81"/>
    </location>
    <ligand>
        <name>sn-glycerol 3-phosphate</name>
        <dbReference type="ChEBI" id="CHEBI:57597"/>
    </ligand>
</feature>
<accession>A0A4Q5LUZ0</accession>
<dbReference type="PANTHER" id="PTHR10196">
    <property type="entry name" value="SUGAR KINASE"/>
    <property type="match status" value="1"/>
</dbReference>
<gene>
    <name evidence="9 13" type="primary">glpK</name>
    <name evidence="13" type="ORF">EWM59_22955</name>
</gene>
<dbReference type="OrthoDB" id="9805576at2"/>
<evidence type="ECO:0000256" key="6">
    <source>
        <dbReference type="ARBA" id="ARBA00022798"/>
    </source>
</evidence>
<feature type="binding site" evidence="9">
    <location>
        <position position="11"/>
    </location>
    <ligand>
        <name>sn-glycerol 3-phosphate</name>
        <dbReference type="ChEBI" id="CHEBI:57597"/>
    </ligand>
</feature>
<dbReference type="Pfam" id="PF02782">
    <property type="entry name" value="FGGY_C"/>
    <property type="match status" value="1"/>
</dbReference>
<feature type="binding site" evidence="9">
    <location>
        <position position="314"/>
    </location>
    <ligand>
        <name>ATP</name>
        <dbReference type="ChEBI" id="CHEBI:30616"/>
    </ligand>
</feature>
<dbReference type="EC" id="2.7.1.30" evidence="9"/>
<dbReference type="InterPro" id="IPR005999">
    <property type="entry name" value="Glycerol_kin"/>
</dbReference>
<feature type="binding site" evidence="9">
    <location>
        <position position="244"/>
    </location>
    <ligand>
        <name>sn-glycerol 3-phosphate</name>
        <dbReference type="ChEBI" id="CHEBI:57597"/>
    </ligand>
</feature>
<keyword evidence="6 9" id="KW-0319">Glycerol metabolism</keyword>
<feature type="binding site" evidence="9">
    <location>
        <position position="15"/>
    </location>
    <ligand>
        <name>ADP</name>
        <dbReference type="ChEBI" id="CHEBI:456216"/>
    </ligand>
</feature>
<keyword evidence="5 9" id="KW-0418">Kinase</keyword>
<dbReference type="GO" id="GO:0005524">
    <property type="term" value="F:ATP binding"/>
    <property type="evidence" value="ECO:0007669"/>
    <property type="project" value="UniProtKB-UniRule"/>
</dbReference>
<dbReference type="InterPro" id="IPR018485">
    <property type="entry name" value="FGGY_C"/>
</dbReference>
<feature type="binding site" evidence="9">
    <location>
        <position position="266"/>
    </location>
    <ligand>
        <name>ATP</name>
        <dbReference type="ChEBI" id="CHEBI:30616"/>
    </ligand>
</feature>
<evidence type="ECO:0000256" key="2">
    <source>
        <dbReference type="ARBA" id="ARBA00009156"/>
    </source>
</evidence>
<feature type="domain" description="Carbohydrate kinase FGGY N-terminal" evidence="11">
    <location>
        <begin position="3"/>
        <end position="251"/>
    </location>
</feature>
<dbReference type="PROSITE" id="PS00445">
    <property type="entry name" value="FGGY_KINASES_2"/>
    <property type="match status" value="1"/>
</dbReference>
<dbReference type="EMBL" id="SEWF01000050">
    <property type="protein sequence ID" value="RYU93263.1"/>
    <property type="molecule type" value="Genomic_DNA"/>
</dbReference>
<dbReference type="AlphaFoldDB" id="A0A4Q5LUZ0"/>
<dbReference type="UniPathway" id="UPA00618">
    <property type="reaction ID" value="UER00672"/>
</dbReference>
<dbReference type="NCBIfam" id="TIGR01311">
    <property type="entry name" value="glycerol_kin"/>
    <property type="match status" value="1"/>
</dbReference>
<feature type="binding site" evidence="9">
    <location>
        <position position="244"/>
    </location>
    <ligand>
        <name>glycerol</name>
        <dbReference type="ChEBI" id="CHEBI:17754"/>
    </ligand>
</feature>
<dbReference type="InterPro" id="IPR043129">
    <property type="entry name" value="ATPase_NBD"/>
</dbReference>
<keyword evidence="7 9" id="KW-0067">ATP-binding</keyword>
<dbReference type="PIRSF" id="PIRSF000538">
    <property type="entry name" value="GlpK"/>
    <property type="match status" value="1"/>
</dbReference>
<feature type="domain" description="Carbohydrate kinase FGGY C-terminal" evidence="12">
    <location>
        <begin position="261"/>
        <end position="450"/>
    </location>
</feature>
<evidence type="ECO:0000256" key="4">
    <source>
        <dbReference type="ARBA" id="ARBA00022741"/>
    </source>
</evidence>
<dbReference type="NCBIfam" id="NF000756">
    <property type="entry name" value="PRK00047.1"/>
    <property type="match status" value="1"/>
</dbReference>
<comment type="function">
    <text evidence="9">Key enzyme in the regulation of glycerol uptake and metabolism. Catalyzes the phosphorylation of glycerol to yield sn-glycerol 3-phosphate.</text>
</comment>
<feature type="binding site" evidence="9">
    <location>
        <position position="411"/>
    </location>
    <ligand>
        <name>ADP</name>
        <dbReference type="ChEBI" id="CHEBI:456216"/>
    </ligand>
</feature>
<feature type="binding site" evidence="9">
    <location>
        <position position="415"/>
    </location>
    <ligand>
        <name>ADP</name>
        <dbReference type="ChEBI" id="CHEBI:456216"/>
    </ligand>
</feature>
<evidence type="ECO:0000259" key="12">
    <source>
        <dbReference type="Pfam" id="PF02782"/>
    </source>
</evidence>
<feature type="binding site" evidence="9">
    <location>
        <position position="82"/>
    </location>
    <ligand>
        <name>glycerol</name>
        <dbReference type="ChEBI" id="CHEBI:17754"/>
    </ligand>
</feature>
<comment type="similarity">
    <text evidence="2 9 10">Belongs to the FGGY kinase family.</text>
</comment>
<dbReference type="GO" id="GO:0019563">
    <property type="term" value="P:glycerol catabolic process"/>
    <property type="evidence" value="ECO:0007669"/>
    <property type="project" value="UniProtKB-UniRule"/>
</dbReference>
<comment type="activity regulation">
    <text evidence="9">Inhibited by fructose 1,6-bisphosphate (FBP).</text>
</comment>
<evidence type="ECO:0000256" key="5">
    <source>
        <dbReference type="ARBA" id="ARBA00022777"/>
    </source>
</evidence>
<dbReference type="PANTHER" id="PTHR10196:SF69">
    <property type="entry name" value="GLYCEROL KINASE"/>
    <property type="match status" value="1"/>
</dbReference>
<reference evidence="13 14" key="1">
    <citation type="submission" date="2019-02" db="EMBL/GenBank/DDBJ databases">
        <title>Bacterial novel species Emticicia sp. 17J42-9 isolated from soil.</title>
        <authorList>
            <person name="Jung H.-Y."/>
        </authorList>
    </citation>
    <scope>NUCLEOTIDE SEQUENCE [LARGE SCALE GENOMIC DNA]</scope>
    <source>
        <strain evidence="13 14">17J42-9</strain>
    </source>
</reference>
<evidence type="ECO:0000256" key="8">
    <source>
        <dbReference type="ARBA" id="ARBA00052101"/>
    </source>
</evidence>
<dbReference type="CDD" id="cd07769">
    <property type="entry name" value="ASKHA_NBD_FGGY_GK"/>
    <property type="match status" value="1"/>
</dbReference>
<feature type="binding site" evidence="9">
    <location>
        <position position="266"/>
    </location>
    <ligand>
        <name>ADP</name>
        <dbReference type="ChEBI" id="CHEBI:456216"/>
    </ligand>
</feature>
<feature type="binding site" evidence="9">
    <location>
        <position position="133"/>
    </location>
    <ligand>
        <name>sn-glycerol 3-phosphate</name>
        <dbReference type="ChEBI" id="CHEBI:57597"/>
    </ligand>
</feature>
<feature type="binding site" evidence="9">
    <location>
        <position position="133"/>
    </location>
    <ligand>
        <name>glycerol</name>
        <dbReference type="ChEBI" id="CHEBI:17754"/>
    </ligand>
</feature>
<feature type="binding site" evidence="9">
    <location>
        <position position="82"/>
    </location>
    <ligand>
        <name>sn-glycerol 3-phosphate</name>
        <dbReference type="ChEBI" id="CHEBI:57597"/>
    </ligand>
</feature>
<feature type="binding site" evidence="9">
    <location>
        <position position="13"/>
    </location>
    <ligand>
        <name>ATP</name>
        <dbReference type="ChEBI" id="CHEBI:30616"/>
    </ligand>
</feature>
<dbReference type="Gene3D" id="3.30.420.40">
    <property type="match status" value="2"/>
</dbReference>
<keyword evidence="14" id="KW-1185">Reference proteome</keyword>
<protein>
    <recommendedName>
        <fullName evidence="9">Glycerol kinase</fullName>
        <ecNumber evidence="9">2.7.1.30</ecNumber>
    </recommendedName>
    <alternativeName>
        <fullName evidence="9">ATP:glycerol 3-phosphotransferase</fullName>
    </alternativeName>
    <alternativeName>
        <fullName evidence="9">Glycerokinase</fullName>
        <shortName evidence="9">GK</shortName>
    </alternativeName>
</protein>
<sequence length="498" mass="55122">MKYIASIDQGTTSTRCIIFDRKGNIVSVGQKEHEQIYPKPGWVEHNSEEIWKNTLEVIARARIEKSIKTEDVAACGITNQRETTVVWNKRTGKAYYNAIVWQDTRVDDTVKALTKSHGSQFFQDRTGLPLATYFSGLKIKWILDNVPGVREDAEKGQAIFGNMDTFLIWHLTGGINGGLHITDVTNASRTQLMNLKTMSWDAELAEIMNIPLQMLPAIEPSSKVYGNITSEVLQGIPLAGDLGDQQAALVGQTCYQPGEAKNTYGTGCFMLMNTGTELVPSKHGLLTTVAYQFEGQPVHYALEGSVAIAGALVQWLRDNLGMIQKSTDIEKLAKSVEDNGGAYVVPAFSGLYAPYWKSSARGVIAGLTRYVNKGHIARAVLEATAYQTKDVLEAMENDSGIEISSLRVDGGMVVNELLMQFQSDMLKVPVIRPTMIETTALGAAYAAGLAVGYWASFDDLLQNWGVDKRWKPKMKATQRNTLYKGWKKAVKRSFDWEK</sequence>
<dbReference type="FunFam" id="3.30.420.40:FF:000008">
    <property type="entry name" value="Glycerol kinase"/>
    <property type="match status" value="1"/>
</dbReference>
<comment type="catalytic activity">
    <reaction evidence="8 9">
        <text>glycerol + ATP = sn-glycerol 3-phosphate + ADP + H(+)</text>
        <dbReference type="Rhea" id="RHEA:21644"/>
        <dbReference type="ChEBI" id="CHEBI:15378"/>
        <dbReference type="ChEBI" id="CHEBI:17754"/>
        <dbReference type="ChEBI" id="CHEBI:30616"/>
        <dbReference type="ChEBI" id="CHEBI:57597"/>
        <dbReference type="ChEBI" id="CHEBI:456216"/>
        <dbReference type="EC" id="2.7.1.30"/>
    </reaction>
</comment>
<evidence type="ECO:0000313" key="14">
    <source>
        <dbReference type="Proteomes" id="UP000293162"/>
    </source>
</evidence>
<evidence type="ECO:0000256" key="7">
    <source>
        <dbReference type="ARBA" id="ARBA00022840"/>
    </source>
</evidence>
<keyword evidence="4 9" id="KW-0547">Nucleotide-binding</keyword>
<dbReference type="InterPro" id="IPR018483">
    <property type="entry name" value="Carb_kinase_FGGY_CS"/>
</dbReference>
<name>A0A4Q5LUZ0_9BACT</name>
<dbReference type="PROSITE" id="PS00933">
    <property type="entry name" value="FGGY_KINASES_1"/>
    <property type="match status" value="1"/>
</dbReference>
<feature type="binding site" evidence="9">
    <location>
        <position position="411"/>
    </location>
    <ligand>
        <name>ATP</name>
        <dbReference type="ChEBI" id="CHEBI:30616"/>
    </ligand>
</feature>
<dbReference type="InterPro" id="IPR018484">
    <property type="entry name" value="FGGY_N"/>
</dbReference>
<comment type="pathway">
    <text evidence="1 9">Polyol metabolism; glycerol degradation via glycerol kinase pathway; sn-glycerol 3-phosphate from glycerol: step 1/1.</text>
</comment>
<evidence type="ECO:0000256" key="9">
    <source>
        <dbReference type="HAMAP-Rule" id="MF_00186"/>
    </source>
</evidence>
<keyword evidence="3 9" id="KW-0808">Transferase</keyword>
<feature type="binding site" evidence="9">
    <location>
        <position position="11"/>
    </location>
    <ligand>
        <name>ATP</name>
        <dbReference type="ChEBI" id="CHEBI:30616"/>
    </ligand>
</feature>
<evidence type="ECO:0000256" key="3">
    <source>
        <dbReference type="ARBA" id="ARBA00022679"/>
    </source>
</evidence>
<dbReference type="GO" id="GO:0005829">
    <property type="term" value="C:cytosol"/>
    <property type="evidence" value="ECO:0007669"/>
    <property type="project" value="UniProtKB-ARBA"/>
</dbReference>
<proteinExistence type="inferred from homology"/>
<dbReference type="Proteomes" id="UP000293162">
    <property type="component" value="Unassembled WGS sequence"/>
</dbReference>